<feature type="compositionally biased region" description="Low complexity" evidence="1">
    <location>
        <begin position="590"/>
        <end position="606"/>
    </location>
</feature>
<feature type="region of interest" description="Disordered" evidence="1">
    <location>
        <begin position="237"/>
        <end position="265"/>
    </location>
</feature>
<dbReference type="Proteomes" id="UP000694843">
    <property type="component" value="Unplaced"/>
</dbReference>
<protein>
    <submittedName>
        <fullName evidence="3">Uncharacterized protein LOC108679784</fullName>
    </submittedName>
</protein>
<evidence type="ECO:0000313" key="2">
    <source>
        <dbReference type="Proteomes" id="UP000694843"/>
    </source>
</evidence>
<feature type="region of interest" description="Disordered" evidence="1">
    <location>
        <begin position="1"/>
        <end position="21"/>
    </location>
</feature>
<gene>
    <name evidence="3" type="primary">LOC108679784</name>
</gene>
<proteinExistence type="predicted"/>
<name>A0A979FX90_HYAAZ</name>
<feature type="compositionally biased region" description="Acidic residues" evidence="1">
    <location>
        <begin position="1"/>
        <end position="16"/>
    </location>
</feature>
<sequence length="667" mass="72805">MDVETPADAAREEEEALASSRQDFVNEELAASFSQAESSQFLGLEDLSLVGRLADLADENALELPGSSECQKKSQDVADGSSDESDEGDEALSFAMSQPVWLSEHQLESSEVPLHQDSSEQAVVHPEIEDMLPQNDGSVCGEALVVSDNSSTSPLQFSSGVRQSHDVHSCSCSSSSTAPKRFKSRSFHVLNVNEVEYTHQSTFCLKQESRIAEDQNLFSSGDESDDSDVSSVASDFSIDQIDGDPKDHRHQRARFPPPPSHTMGRFQGGLPYDQINSQHIAMGYLPPRPGAHIPSFEAVNNTHFGNPQFQRGRPQALIDQSSSHHPNHRARSHGNFPQYAMPQVPSTQRNVPYSERQSSSRHHHQSQNRRDYQHPPADTASADLHIPRFKVIKAQVPSGKSNQFHHPHGAHERMPFQRKVHPVMPARSSLSLQDSSGTINVLPVPDMSEERIIPGIGGATVVPALMSNKPITLSSAIFESAPQCTELNSTAGADGQGKSSSAANDIIMRAMNFADPLGEFFNEEETPPVASETVIESTSVHMDNDSTYRQDQWPPNHFVGACTTVVSEDDSSSARHERDAVSKKMPTPDSSETSSRKTASKKSSITYAPAQSYCSDLPERPPTPGFAHALNFQPSPDPIRSLSPEVPSYPSSGDDLDRPPTPENNPP</sequence>
<feature type="compositionally biased region" description="Acidic residues" evidence="1">
    <location>
        <begin position="81"/>
        <end position="90"/>
    </location>
</feature>
<evidence type="ECO:0000313" key="3">
    <source>
        <dbReference type="RefSeq" id="XP_047741197.1"/>
    </source>
</evidence>
<organism evidence="2 3">
    <name type="scientific">Hyalella azteca</name>
    <name type="common">Amphipod</name>
    <dbReference type="NCBI Taxonomy" id="294128"/>
    <lineage>
        <taxon>Eukaryota</taxon>
        <taxon>Metazoa</taxon>
        <taxon>Ecdysozoa</taxon>
        <taxon>Arthropoda</taxon>
        <taxon>Crustacea</taxon>
        <taxon>Multicrustacea</taxon>
        <taxon>Malacostraca</taxon>
        <taxon>Eumalacostraca</taxon>
        <taxon>Peracarida</taxon>
        <taxon>Amphipoda</taxon>
        <taxon>Senticaudata</taxon>
        <taxon>Talitrida</taxon>
        <taxon>Talitroidea</taxon>
        <taxon>Hyalellidae</taxon>
        <taxon>Hyalella</taxon>
    </lineage>
</organism>
<feature type="compositionally biased region" description="Basic and acidic residues" evidence="1">
    <location>
        <begin position="572"/>
        <end position="582"/>
    </location>
</feature>
<dbReference type="AlphaFoldDB" id="A0A979FX90"/>
<reference evidence="3" key="1">
    <citation type="submission" date="2025-08" db="UniProtKB">
        <authorList>
            <consortium name="RefSeq"/>
        </authorList>
    </citation>
    <scope>IDENTIFICATION</scope>
    <source>
        <tissue evidence="3">Whole organism</tissue>
    </source>
</reference>
<dbReference type="GeneID" id="108679784"/>
<feature type="non-terminal residue" evidence="3">
    <location>
        <position position="1"/>
    </location>
</feature>
<feature type="region of interest" description="Disordered" evidence="1">
    <location>
        <begin position="566"/>
        <end position="667"/>
    </location>
</feature>
<feature type="region of interest" description="Disordered" evidence="1">
    <location>
        <begin position="317"/>
        <end position="383"/>
    </location>
</feature>
<accession>A0A979FX90</accession>
<feature type="region of interest" description="Disordered" evidence="1">
    <location>
        <begin position="62"/>
        <end position="91"/>
    </location>
</feature>
<evidence type="ECO:0000256" key="1">
    <source>
        <dbReference type="SAM" id="MobiDB-lite"/>
    </source>
</evidence>
<dbReference type="RefSeq" id="XP_047741197.1">
    <property type="nucleotide sequence ID" value="XM_047885241.1"/>
</dbReference>
<keyword evidence="2" id="KW-1185">Reference proteome</keyword>
<dbReference type="KEGG" id="hazt:108679784"/>